<evidence type="ECO:0000313" key="2">
    <source>
        <dbReference type="EMBL" id="PQP22569.1"/>
    </source>
</evidence>
<comment type="caution">
    <text evidence="2">The sequence shown here is derived from an EMBL/GenBank/DDBJ whole genome shotgun (WGS) entry which is preliminary data.</text>
</comment>
<reference evidence="3" key="1">
    <citation type="submission" date="2018-02" db="EMBL/GenBank/DDBJ databases">
        <title>Draft genome sequencing of Rhodococcus opacus KU647198.</title>
        <authorList>
            <person name="Zheng B.-X."/>
        </authorList>
    </citation>
    <scope>NUCLEOTIDE SEQUENCE [LARGE SCALE GENOMIC DNA]</scope>
    <source>
        <strain evidence="3">04-OD7</strain>
    </source>
</reference>
<feature type="region of interest" description="Disordered" evidence="1">
    <location>
        <begin position="77"/>
        <end position="97"/>
    </location>
</feature>
<evidence type="ECO:0000313" key="3">
    <source>
        <dbReference type="Proteomes" id="UP000239290"/>
    </source>
</evidence>
<dbReference type="InterPro" id="IPR002347">
    <property type="entry name" value="SDR_fam"/>
</dbReference>
<dbReference type="AlphaFoldDB" id="A0A2S8J6K3"/>
<dbReference type="Proteomes" id="UP000239290">
    <property type="component" value="Unassembled WGS sequence"/>
</dbReference>
<accession>A0A2S8J6K3</accession>
<organism evidence="2 3">
    <name type="scientific">Rhodococcus opacus</name>
    <name type="common">Nocardia opaca</name>
    <dbReference type="NCBI Taxonomy" id="37919"/>
    <lineage>
        <taxon>Bacteria</taxon>
        <taxon>Bacillati</taxon>
        <taxon>Actinomycetota</taxon>
        <taxon>Actinomycetes</taxon>
        <taxon>Mycobacteriales</taxon>
        <taxon>Nocardiaceae</taxon>
        <taxon>Rhodococcus</taxon>
    </lineage>
</organism>
<dbReference type="SUPFAM" id="SSF51735">
    <property type="entry name" value="NAD(P)-binding Rossmann-fold domains"/>
    <property type="match status" value="1"/>
</dbReference>
<evidence type="ECO:0000256" key="1">
    <source>
        <dbReference type="SAM" id="MobiDB-lite"/>
    </source>
</evidence>
<protein>
    <submittedName>
        <fullName evidence="2">Uncharacterized protein</fullName>
    </submittedName>
</protein>
<dbReference type="Gene3D" id="3.40.50.720">
    <property type="entry name" value="NAD(P)-binding Rossmann-like Domain"/>
    <property type="match status" value="1"/>
</dbReference>
<gene>
    <name evidence="2" type="ORF">C5613_23200</name>
</gene>
<dbReference type="InterPro" id="IPR036291">
    <property type="entry name" value="NAD(P)-bd_dom_sf"/>
</dbReference>
<proteinExistence type="predicted"/>
<name>A0A2S8J6K3_RHOOP</name>
<sequence>MLVKRFGTGDDIAAGAAYLASDESSYVTGQNLVTDGRMADIGGSGMAANRRPERHYESASVIRQQLKIAITGTWSDESHTIRSRPTGQRVPLGEWKT</sequence>
<dbReference type="Pfam" id="PF13561">
    <property type="entry name" value="adh_short_C2"/>
    <property type="match status" value="1"/>
</dbReference>
<dbReference type="RefSeq" id="WP_105417943.1">
    <property type="nucleotide sequence ID" value="NZ_PUIO01000030.1"/>
</dbReference>
<dbReference type="EMBL" id="PUIO01000030">
    <property type="protein sequence ID" value="PQP22569.1"/>
    <property type="molecule type" value="Genomic_DNA"/>
</dbReference>